<organism evidence="1 2">
    <name type="scientific">Schaedlerella arabinosiphila</name>
    <dbReference type="NCBI Taxonomy" id="2044587"/>
    <lineage>
        <taxon>Bacteria</taxon>
        <taxon>Bacillati</taxon>
        <taxon>Bacillota</taxon>
        <taxon>Clostridia</taxon>
        <taxon>Lachnospirales</taxon>
        <taxon>Lachnospiraceae</taxon>
        <taxon>Schaedlerella</taxon>
    </lineage>
</organism>
<dbReference type="EMBL" id="RHJS01000002">
    <property type="protein sequence ID" value="RRK32398.1"/>
    <property type="molecule type" value="Genomic_DNA"/>
</dbReference>
<dbReference type="Proteomes" id="UP000274920">
    <property type="component" value="Unassembled WGS sequence"/>
</dbReference>
<reference evidence="1" key="1">
    <citation type="submission" date="2018-10" db="EMBL/GenBank/DDBJ databases">
        <title>Schaedlerella arabinophila gen. nov. sp. nov., isolated from the mouse intestinal tract and comparative analysis with the genome of the closely related altered Schaedler flora strain ASF502.</title>
        <authorList>
            <person name="Miyake S."/>
            <person name="Soh M."/>
            <person name="Seedorf H."/>
        </authorList>
    </citation>
    <scope>NUCLEOTIDE SEQUENCE [LARGE SCALE GENOMIC DNA]</scope>
    <source>
        <strain evidence="1">DSM 106076</strain>
    </source>
</reference>
<evidence type="ECO:0000313" key="1">
    <source>
        <dbReference type="EMBL" id="RRK32398.1"/>
    </source>
</evidence>
<keyword evidence="2" id="KW-1185">Reference proteome</keyword>
<sequence length="308" mass="34804">MTYQEFICAIETKMNQKLEGGVKAAQYTAIKNNGKVKKGLLIETPGVNISPTIYLEEFYQRFTDGESMEGLVQEILDFYRIVKCDQSMDANGINHYDAVQDKIVFKLIHTEKNQELLKGVPHFRLLDLSIVFYVLLDVNSRGTATMTVNNDHLQYWDVTAEDLFALARSNVKRLLPAELFTMQQAVDEILCSVPGKKKNLLQESAPEGADFMYVLSNPVRSFGAACIVYPEVLDMAGQVLGEDYYVLPSSVHEVVLVPVSKSMEPGEMDAMVMEINQTQVAEEEILSDHAYLYQRDARSLVMQHSFHL</sequence>
<dbReference type="Pfam" id="PF18941">
    <property type="entry name" value="DUF5688"/>
    <property type="match status" value="1"/>
</dbReference>
<dbReference type="InterPro" id="IPR043743">
    <property type="entry name" value="DUF5688"/>
</dbReference>
<protein>
    <submittedName>
        <fullName evidence="1">Uncharacterized protein</fullName>
    </submittedName>
</protein>
<accession>A0A3R8JP87</accession>
<comment type="caution">
    <text evidence="1">The sequence shown here is derived from an EMBL/GenBank/DDBJ whole genome shotgun (WGS) entry which is preliminary data.</text>
</comment>
<proteinExistence type="predicted"/>
<name>A0A3R8JP87_9FIRM</name>
<gene>
    <name evidence="1" type="ORF">EBB54_14280</name>
</gene>
<dbReference type="AlphaFoldDB" id="A0A3R8JP87"/>
<dbReference type="RefSeq" id="WP_125127869.1">
    <property type="nucleotide sequence ID" value="NZ_RHJS01000002.1"/>
</dbReference>
<evidence type="ECO:0000313" key="2">
    <source>
        <dbReference type="Proteomes" id="UP000274920"/>
    </source>
</evidence>